<dbReference type="Proteomes" id="UP000887579">
    <property type="component" value="Unplaced"/>
</dbReference>
<proteinExistence type="predicted"/>
<reference evidence="2" key="1">
    <citation type="submission" date="2022-11" db="UniProtKB">
        <authorList>
            <consortium name="WormBaseParasite"/>
        </authorList>
    </citation>
    <scope>IDENTIFICATION</scope>
</reference>
<dbReference type="WBParaSite" id="ES5_v2.g21224.t1">
    <property type="protein sequence ID" value="ES5_v2.g21224.t1"/>
    <property type="gene ID" value="ES5_v2.g21224"/>
</dbReference>
<organism evidence="1 2">
    <name type="scientific">Panagrolaimus sp. ES5</name>
    <dbReference type="NCBI Taxonomy" id="591445"/>
    <lineage>
        <taxon>Eukaryota</taxon>
        <taxon>Metazoa</taxon>
        <taxon>Ecdysozoa</taxon>
        <taxon>Nematoda</taxon>
        <taxon>Chromadorea</taxon>
        <taxon>Rhabditida</taxon>
        <taxon>Tylenchina</taxon>
        <taxon>Panagrolaimomorpha</taxon>
        <taxon>Panagrolaimoidea</taxon>
        <taxon>Panagrolaimidae</taxon>
        <taxon>Panagrolaimus</taxon>
    </lineage>
</organism>
<sequence length="367" mass="41001">MMPRFPPPSRPQPQQQPSEKAMRSVYVGNIGFDVNEEELKQILSKIGPVIGFRIVHDRETGKSKGFGFCEYLDPDTANRCIRQLNNLEFKGRNLRIDSAVLNERAMNDDSSAPMGSMPPMRNQSPHNETSMYGPAPLNGKTPEAIAKTLSKCSPEIMFEVMKDMKNLATTNPQRCRQLLETNQQLAFALLQAQVMMHWLDTDAAFNLIDRKTNQEKAAAVAAEAPAPVAAAAPEPSHVQARQPLRPTPSQAPAPFRPPPPQQSEQQQLQFFQHTPPAQQQQPFRQQFFPPQQPQQSGPPQRPPSSSAGPWSGGPPQRMPNAPPPQQDDAEDYEMIEQLLQLTDDQINQLPAHEAAKIREIRAQLAHR</sequence>
<accession>A0AC34FUZ5</accession>
<name>A0AC34FUZ5_9BILA</name>
<protein>
    <submittedName>
        <fullName evidence="2">RRM domain-containing protein</fullName>
    </submittedName>
</protein>
<evidence type="ECO:0000313" key="2">
    <source>
        <dbReference type="WBParaSite" id="ES5_v2.g21224.t1"/>
    </source>
</evidence>
<evidence type="ECO:0000313" key="1">
    <source>
        <dbReference type="Proteomes" id="UP000887579"/>
    </source>
</evidence>